<proteinExistence type="predicted"/>
<organism evidence="1 2">
    <name type="scientific">Candidatus Nomurabacteria bacterium GW2011_GWA2_35_80</name>
    <dbReference type="NCBI Taxonomy" id="1618733"/>
    <lineage>
        <taxon>Bacteria</taxon>
        <taxon>Candidatus Nomuraibacteriota</taxon>
    </lineage>
</organism>
<dbReference type="Gene3D" id="3.20.20.70">
    <property type="entry name" value="Aldolase class I"/>
    <property type="match status" value="1"/>
</dbReference>
<evidence type="ECO:0000313" key="2">
    <source>
        <dbReference type="Proteomes" id="UP000034683"/>
    </source>
</evidence>
<reference evidence="1 2" key="1">
    <citation type="journal article" date="2015" name="Nature">
        <title>rRNA introns, odd ribosomes, and small enigmatic genomes across a large radiation of phyla.</title>
        <authorList>
            <person name="Brown C.T."/>
            <person name="Hug L.A."/>
            <person name="Thomas B.C."/>
            <person name="Sharon I."/>
            <person name="Castelle C.J."/>
            <person name="Singh A."/>
            <person name="Wilkins M.J."/>
            <person name="Williams K.H."/>
            <person name="Banfield J.F."/>
        </authorList>
    </citation>
    <scope>NUCLEOTIDE SEQUENCE [LARGE SCALE GENOMIC DNA]</scope>
</reference>
<dbReference type="EMBL" id="LBRA01000011">
    <property type="protein sequence ID" value="KKP88183.1"/>
    <property type="molecule type" value="Genomic_DNA"/>
</dbReference>
<name>A0A0G0D4H7_9BACT</name>
<accession>A0A0G0D4H7</accession>
<protein>
    <submittedName>
        <fullName evidence="1">Uncharacterized protein</fullName>
    </submittedName>
</protein>
<dbReference type="AlphaFoldDB" id="A0A0G0D4H7"/>
<evidence type="ECO:0000313" key="1">
    <source>
        <dbReference type="EMBL" id="KKP88183.1"/>
    </source>
</evidence>
<dbReference type="InterPro" id="IPR013785">
    <property type="entry name" value="Aldolase_TIM"/>
</dbReference>
<sequence length="65" mass="7342">MIEIIPAILPKNYEDLKNKIALVRGIVPVVQIDICDGIFVPSKTWPFSTGGAEEERKILFFILKL</sequence>
<dbReference type="Proteomes" id="UP000034683">
    <property type="component" value="Unassembled WGS sequence"/>
</dbReference>
<gene>
    <name evidence="1" type="ORF">UR92_C0011G0010</name>
</gene>
<comment type="caution">
    <text evidence="1">The sequence shown here is derived from an EMBL/GenBank/DDBJ whole genome shotgun (WGS) entry which is preliminary data.</text>
</comment>